<protein>
    <submittedName>
        <fullName evidence="3">DUF1311 domain-containing protein</fullName>
    </submittedName>
</protein>
<feature type="chain" id="PRO_5027635508" evidence="1">
    <location>
        <begin position="23"/>
        <end position="154"/>
    </location>
</feature>
<reference evidence="3 4" key="1">
    <citation type="journal article" date="2009" name="Mikrobiologiia">
        <title>[Phenanthren biodegradation and interaction of Pseudomonas putida BS3701 and Burkholderia sp.BS3702 in plant rhizosphere].</title>
        <authorList>
            <person name="Ovchinnikova A.A."/>
            <person name="Vetrova A.A."/>
            <person name="Filonov A.E."/>
            <person name="Boronin A.M."/>
        </authorList>
    </citation>
    <scope>NUCLEOTIDE SEQUENCE [LARGE SCALE GENOMIC DNA]</scope>
    <source>
        <strain evidence="3 4">BS3701</strain>
        <plasmid evidence="4">pbs1142</plasmid>
    </source>
</reference>
<dbReference type="Proteomes" id="UP000510934">
    <property type="component" value="Plasmid pBS1142"/>
</dbReference>
<dbReference type="Gene3D" id="1.20.1270.180">
    <property type="match status" value="1"/>
</dbReference>
<dbReference type="RefSeq" id="WP_180690218.1">
    <property type="nucleotide sequence ID" value="NZ_CP059054.1"/>
</dbReference>
<dbReference type="Pfam" id="PF07007">
    <property type="entry name" value="LprI"/>
    <property type="match status" value="1"/>
</dbReference>
<keyword evidence="3" id="KW-0614">Plasmid</keyword>
<geneLocation type="plasmid" evidence="4">
    <name>pbs1142</name>
</geneLocation>
<dbReference type="EMBL" id="CP059054">
    <property type="protein sequence ID" value="QLJ17432.1"/>
    <property type="molecule type" value="Genomic_DNA"/>
</dbReference>
<dbReference type="InterPro" id="IPR009739">
    <property type="entry name" value="LprI-like_N"/>
</dbReference>
<proteinExistence type="predicted"/>
<sequence>MKTAIKTGIAGVVLALAGAAHAELHGEEAQDAALDAAVRQFAAKLEAEWSQCLKTSKNTNESGLCAYAMREAAKGAVKEKYQKALASAQENVDKGWLPKDVPAMLPQAQAAWEQFVKADCGVVGALVTGTASASYQTVCDYKHQIQRLHDLDQW</sequence>
<dbReference type="AlphaFoldDB" id="A0A7D5W2B0"/>
<keyword evidence="1" id="KW-0732">Signal</keyword>
<accession>A0A7D5W2B0</accession>
<feature type="domain" description="Lysozyme inhibitor LprI-like N-terminal" evidence="2">
    <location>
        <begin position="54"/>
        <end position="151"/>
    </location>
</feature>
<evidence type="ECO:0000313" key="4">
    <source>
        <dbReference type="Proteomes" id="UP000510934"/>
    </source>
</evidence>
<evidence type="ECO:0000259" key="2">
    <source>
        <dbReference type="Pfam" id="PF07007"/>
    </source>
</evidence>
<feature type="signal peptide" evidence="1">
    <location>
        <begin position="1"/>
        <end position="22"/>
    </location>
</feature>
<gene>
    <name evidence="3" type="ORF">H0H12_29545</name>
</gene>
<evidence type="ECO:0000313" key="3">
    <source>
        <dbReference type="EMBL" id="QLJ17432.1"/>
    </source>
</evidence>
<name>A0A7D5W2B0_PSEPU</name>
<evidence type="ECO:0000256" key="1">
    <source>
        <dbReference type="SAM" id="SignalP"/>
    </source>
</evidence>
<organism evidence="3 4">
    <name type="scientific">Pseudomonas putida</name>
    <name type="common">Arthrobacter siderocapsulatus</name>
    <dbReference type="NCBI Taxonomy" id="303"/>
    <lineage>
        <taxon>Bacteria</taxon>
        <taxon>Pseudomonadati</taxon>
        <taxon>Pseudomonadota</taxon>
        <taxon>Gammaproteobacteria</taxon>
        <taxon>Pseudomonadales</taxon>
        <taxon>Pseudomonadaceae</taxon>
        <taxon>Pseudomonas</taxon>
    </lineage>
</organism>